<proteinExistence type="predicted"/>
<evidence type="ECO:0000313" key="2">
    <source>
        <dbReference type="EMBL" id="MFI1718277.1"/>
    </source>
</evidence>
<sequence length="60" mass="6632">MGAVLDRLSALGHPAVLLNTSFNGRGEPTVNTSYDALRAFRRMDLDLLVLGGVLYEKRNR</sequence>
<accession>A0ABW7UF37</accession>
<feature type="domain" description="Carbamoyltransferase C-terminal" evidence="1">
    <location>
        <begin position="3"/>
        <end position="57"/>
    </location>
</feature>
<reference evidence="2 3" key="1">
    <citation type="submission" date="2024-10" db="EMBL/GenBank/DDBJ databases">
        <title>The Natural Products Discovery Center: Release of the First 8490 Sequenced Strains for Exploring Actinobacteria Biosynthetic Diversity.</title>
        <authorList>
            <person name="Kalkreuter E."/>
            <person name="Kautsar S.A."/>
            <person name="Yang D."/>
            <person name="Bader C.D."/>
            <person name="Teijaro C.N."/>
            <person name="Fluegel L."/>
            <person name="Davis C.M."/>
            <person name="Simpson J.R."/>
            <person name="Lauterbach L."/>
            <person name="Steele A.D."/>
            <person name="Gui C."/>
            <person name="Meng S."/>
            <person name="Li G."/>
            <person name="Viehrig K."/>
            <person name="Ye F."/>
            <person name="Su P."/>
            <person name="Kiefer A.F."/>
            <person name="Nichols A."/>
            <person name="Cepeda A.J."/>
            <person name="Yan W."/>
            <person name="Fan B."/>
            <person name="Jiang Y."/>
            <person name="Adhikari A."/>
            <person name="Zheng C.-J."/>
            <person name="Schuster L."/>
            <person name="Cowan T.M."/>
            <person name="Smanski M.J."/>
            <person name="Chevrette M.G."/>
            <person name="De Carvalho L.P.S."/>
            <person name="Shen B."/>
        </authorList>
    </citation>
    <scope>NUCLEOTIDE SEQUENCE [LARGE SCALE GENOMIC DNA]</scope>
    <source>
        <strain evidence="2 3">NPDC020602</strain>
    </source>
</reference>
<gene>
    <name evidence="2" type="ORF">ACH407_32535</name>
</gene>
<organism evidence="2 3">
    <name type="scientific">Streptomyces litmocidini</name>
    <dbReference type="NCBI Taxonomy" id="67318"/>
    <lineage>
        <taxon>Bacteria</taxon>
        <taxon>Bacillati</taxon>
        <taxon>Actinomycetota</taxon>
        <taxon>Actinomycetes</taxon>
        <taxon>Kitasatosporales</taxon>
        <taxon>Streptomycetaceae</taxon>
        <taxon>Streptomyces</taxon>
    </lineage>
</organism>
<dbReference type="InterPro" id="IPR031730">
    <property type="entry name" value="Carbam_trans_C"/>
</dbReference>
<dbReference type="RefSeq" id="WP_398712867.1">
    <property type="nucleotide sequence ID" value="NZ_JBIRUI010000020.1"/>
</dbReference>
<dbReference type="Proteomes" id="UP001611339">
    <property type="component" value="Unassembled WGS sequence"/>
</dbReference>
<name>A0ABW7UF37_9ACTN</name>
<dbReference type="Gene3D" id="3.90.870.20">
    <property type="entry name" value="Carbamoyltransferase, C-terminal domain"/>
    <property type="match status" value="1"/>
</dbReference>
<dbReference type="InterPro" id="IPR038152">
    <property type="entry name" value="Carbam_trans_C_sf"/>
</dbReference>
<dbReference type="Pfam" id="PF16861">
    <property type="entry name" value="Carbam_trans_C"/>
    <property type="match status" value="1"/>
</dbReference>
<evidence type="ECO:0000313" key="3">
    <source>
        <dbReference type="Proteomes" id="UP001611339"/>
    </source>
</evidence>
<comment type="caution">
    <text evidence="2">The sequence shown here is derived from an EMBL/GenBank/DDBJ whole genome shotgun (WGS) entry which is preliminary data.</text>
</comment>
<evidence type="ECO:0000259" key="1">
    <source>
        <dbReference type="Pfam" id="PF16861"/>
    </source>
</evidence>
<protein>
    <submittedName>
        <fullName evidence="2">Carbamoyltransferase C-terminal domain-containing protein</fullName>
    </submittedName>
</protein>
<keyword evidence="3" id="KW-1185">Reference proteome</keyword>
<dbReference type="EMBL" id="JBIRUI010000020">
    <property type="protein sequence ID" value="MFI1718277.1"/>
    <property type="molecule type" value="Genomic_DNA"/>
</dbReference>